<dbReference type="OrthoDB" id="5962536at2759"/>
<evidence type="ECO:0000256" key="2">
    <source>
        <dbReference type="ARBA" id="ARBA00004765"/>
    </source>
</evidence>
<feature type="compositionally biased region" description="Acidic residues" evidence="9">
    <location>
        <begin position="61"/>
        <end position="70"/>
    </location>
</feature>
<dbReference type="GO" id="GO:0019432">
    <property type="term" value="P:triglyceride biosynthetic process"/>
    <property type="evidence" value="ECO:0007669"/>
    <property type="project" value="TreeGrafter"/>
</dbReference>
<keyword evidence="6" id="KW-0443">Lipid metabolism</keyword>
<evidence type="ECO:0000256" key="1">
    <source>
        <dbReference type="ARBA" id="ARBA00004170"/>
    </source>
</evidence>
<comment type="pathway">
    <text evidence="2">Phospholipid metabolism; CDP-diacylglycerol biosynthesis; CDP-diacylglycerol from sn-glycerol 3-phosphate: step 1/3.</text>
</comment>
<reference evidence="11" key="1">
    <citation type="submission" date="2025-08" db="UniProtKB">
        <authorList>
            <consortium name="RefSeq"/>
        </authorList>
    </citation>
    <scope>IDENTIFICATION</scope>
    <source>
        <tissue evidence="11">Liver</tissue>
    </source>
</reference>
<feature type="region of interest" description="Disordered" evidence="9">
    <location>
        <begin position="38"/>
        <end position="70"/>
    </location>
</feature>
<dbReference type="InterPro" id="IPR022284">
    <property type="entry name" value="GPAT/DHAPAT"/>
</dbReference>
<evidence type="ECO:0000256" key="8">
    <source>
        <dbReference type="ARBA" id="ARBA00023264"/>
    </source>
</evidence>
<dbReference type="GO" id="GO:0006072">
    <property type="term" value="P:glycerol-3-phosphate metabolic process"/>
    <property type="evidence" value="ECO:0007669"/>
    <property type="project" value="TreeGrafter"/>
</dbReference>
<keyword evidence="5" id="KW-0444">Lipid biosynthesis</keyword>
<dbReference type="RefSeq" id="XP_030894361.1">
    <property type="nucleotide sequence ID" value="XM_031038501.1"/>
</dbReference>
<protein>
    <recommendedName>
        <fullName evidence="4">glycerol-3-phosphate 1-O-acyltransferase</fullName>
        <ecNumber evidence="4">2.3.1.15</ecNumber>
    </recommendedName>
</protein>
<gene>
    <name evidence="11" type="primary">LOC102732309</name>
</gene>
<comment type="pathway">
    <text evidence="3">Lipid metabolism.</text>
</comment>
<comment type="subcellular location">
    <subcellularLocation>
        <location evidence="1">Membrane</location>
        <topology evidence="1">Peripheral membrane protein</topology>
    </subcellularLocation>
</comment>
<evidence type="ECO:0000256" key="4">
    <source>
        <dbReference type="ARBA" id="ARBA00013113"/>
    </source>
</evidence>
<evidence type="ECO:0000313" key="10">
    <source>
        <dbReference type="Proteomes" id="UP000245341"/>
    </source>
</evidence>
<dbReference type="PANTHER" id="PTHR12563">
    <property type="entry name" value="GLYCEROL-3-PHOSPHATE ACYLTRANSFERASE"/>
    <property type="match status" value="1"/>
</dbReference>
<sequence>MDKKSVPCQTFYQICHETVGRFIQYGILVVAEQDDQEDISPGLAEQQWDKKLPEPLSWRSDEEDEDSDFGEEQRDCYLKVSQSKEHQQFVTFLQRLLGPSLEAYSSAAIFIHNFSGPVPEPEYLQKLHKYLITRTERSVAVYAESATYCLVKNAVKMFKDIGVFKETKQKRVSVLELSSTFLPQCNRQKLLEYILSFVVL</sequence>
<dbReference type="PANTHER" id="PTHR12563:SF16">
    <property type="entry name" value="GLYCEROL-3-PHOSPHATE ACYLTRANSFERASE 1, MITOCHONDRIAL"/>
    <property type="match status" value="1"/>
</dbReference>
<dbReference type="Proteomes" id="UP000245341">
    <property type="component" value="Unplaced"/>
</dbReference>
<proteinExistence type="predicted"/>
<dbReference type="GO" id="GO:0008654">
    <property type="term" value="P:phospholipid biosynthetic process"/>
    <property type="evidence" value="ECO:0007669"/>
    <property type="project" value="UniProtKB-KW"/>
</dbReference>
<evidence type="ECO:0000313" key="11">
    <source>
        <dbReference type="RefSeq" id="XP_030894361.1"/>
    </source>
</evidence>
<dbReference type="GO" id="GO:0031966">
    <property type="term" value="C:mitochondrial membrane"/>
    <property type="evidence" value="ECO:0007669"/>
    <property type="project" value="TreeGrafter"/>
</dbReference>
<dbReference type="GO" id="GO:0006631">
    <property type="term" value="P:fatty acid metabolic process"/>
    <property type="evidence" value="ECO:0007669"/>
    <property type="project" value="TreeGrafter"/>
</dbReference>
<keyword evidence="7" id="KW-0594">Phospholipid biosynthesis</keyword>
<dbReference type="KEGG" id="lww:102732309"/>
<accession>A0A7F8RMC4</accession>
<dbReference type="GeneID" id="102732309"/>
<keyword evidence="8" id="KW-1208">Phospholipid metabolism</keyword>
<evidence type="ECO:0000256" key="5">
    <source>
        <dbReference type="ARBA" id="ARBA00022516"/>
    </source>
</evidence>
<name>A0A7F8RMC4_LEPWE</name>
<evidence type="ECO:0000256" key="9">
    <source>
        <dbReference type="SAM" id="MobiDB-lite"/>
    </source>
</evidence>
<dbReference type="EC" id="2.3.1.15" evidence="4"/>
<evidence type="ECO:0000256" key="6">
    <source>
        <dbReference type="ARBA" id="ARBA00023098"/>
    </source>
</evidence>
<organism evidence="10 11">
    <name type="scientific">Leptonychotes weddellii</name>
    <name type="common">Weddell seal</name>
    <name type="synonym">Otaria weddellii</name>
    <dbReference type="NCBI Taxonomy" id="9713"/>
    <lineage>
        <taxon>Eukaryota</taxon>
        <taxon>Metazoa</taxon>
        <taxon>Chordata</taxon>
        <taxon>Craniata</taxon>
        <taxon>Vertebrata</taxon>
        <taxon>Euteleostomi</taxon>
        <taxon>Mammalia</taxon>
        <taxon>Eutheria</taxon>
        <taxon>Laurasiatheria</taxon>
        <taxon>Carnivora</taxon>
        <taxon>Caniformia</taxon>
        <taxon>Pinnipedia</taxon>
        <taxon>Phocidae</taxon>
        <taxon>Monachinae</taxon>
        <taxon>Lobodontini</taxon>
        <taxon>Leptonychotes</taxon>
    </lineage>
</organism>
<keyword evidence="10" id="KW-1185">Reference proteome</keyword>
<evidence type="ECO:0000256" key="7">
    <source>
        <dbReference type="ARBA" id="ARBA00023209"/>
    </source>
</evidence>
<dbReference type="GO" id="GO:0004366">
    <property type="term" value="F:glycerol-3-phosphate O-acyltransferase activity"/>
    <property type="evidence" value="ECO:0007669"/>
    <property type="project" value="UniProtKB-EC"/>
</dbReference>
<dbReference type="AlphaFoldDB" id="A0A7F8RMC4"/>
<evidence type="ECO:0000256" key="3">
    <source>
        <dbReference type="ARBA" id="ARBA00005189"/>
    </source>
</evidence>